<name>A0A2P2JWV8_RHIMU</name>
<accession>A0A2P2JWV8</accession>
<sequence length="70" mass="8169">MLIVNVSLCIKLWLFPATPRCKTLKSLNKMYPYLSIQCLLHTFLNSRRMIKVVDMHHNFYLVAVCKGLSL</sequence>
<evidence type="ECO:0000313" key="1">
    <source>
        <dbReference type="EMBL" id="MBW97951.1"/>
    </source>
</evidence>
<dbReference type="AlphaFoldDB" id="A0A2P2JWV8"/>
<dbReference type="EMBL" id="GGEC01017468">
    <property type="protein sequence ID" value="MBW97951.1"/>
    <property type="molecule type" value="Transcribed_RNA"/>
</dbReference>
<reference evidence="1" key="1">
    <citation type="submission" date="2018-02" db="EMBL/GenBank/DDBJ databases">
        <title>Rhizophora mucronata_Transcriptome.</title>
        <authorList>
            <person name="Meera S.P."/>
            <person name="Sreeshan A."/>
            <person name="Augustine A."/>
        </authorList>
    </citation>
    <scope>NUCLEOTIDE SEQUENCE</scope>
    <source>
        <tissue evidence="1">Leaf</tissue>
    </source>
</reference>
<proteinExistence type="predicted"/>
<organism evidence="1">
    <name type="scientific">Rhizophora mucronata</name>
    <name type="common">Asiatic mangrove</name>
    <dbReference type="NCBI Taxonomy" id="61149"/>
    <lineage>
        <taxon>Eukaryota</taxon>
        <taxon>Viridiplantae</taxon>
        <taxon>Streptophyta</taxon>
        <taxon>Embryophyta</taxon>
        <taxon>Tracheophyta</taxon>
        <taxon>Spermatophyta</taxon>
        <taxon>Magnoliopsida</taxon>
        <taxon>eudicotyledons</taxon>
        <taxon>Gunneridae</taxon>
        <taxon>Pentapetalae</taxon>
        <taxon>rosids</taxon>
        <taxon>fabids</taxon>
        <taxon>Malpighiales</taxon>
        <taxon>Rhizophoraceae</taxon>
        <taxon>Rhizophora</taxon>
    </lineage>
</organism>
<protein>
    <submittedName>
        <fullName evidence="1">Uncharacterized protein</fullName>
    </submittedName>
</protein>